<sequence>MPDTCGLSPTPRCRIPAPDQGGNDGNSRCAPVPWAPLNFLIRKRSF</sequence>
<proteinExistence type="predicted"/>
<protein>
    <submittedName>
        <fullName evidence="2">Uncharacterized protein</fullName>
    </submittedName>
</protein>
<feature type="region of interest" description="Disordered" evidence="1">
    <location>
        <begin position="1"/>
        <end position="27"/>
    </location>
</feature>
<evidence type="ECO:0000313" key="2">
    <source>
        <dbReference type="EMBL" id="KUG14290.1"/>
    </source>
</evidence>
<gene>
    <name evidence="2" type="ORF">ASZ90_016069</name>
</gene>
<dbReference type="AlphaFoldDB" id="A0A0W8F129"/>
<evidence type="ECO:0000256" key="1">
    <source>
        <dbReference type="SAM" id="MobiDB-lite"/>
    </source>
</evidence>
<accession>A0A0W8F129</accession>
<dbReference type="EMBL" id="LNQE01001676">
    <property type="protein sequence ID" value="KUG14290.1"/>
    <property type="molecule type" value="Genomic_DNA"/>
</dbReference>
<reference evidence="2" key="1">
    <citation type="journal article" date="2015" name="Proc. Natl. Acad. Sci. U.S.A.">
        <title>Networks of energetic and metabolic interactions define dynamics in microbial communities.</title>
        <authorList>
            <person name="Embree M."/>
            <person name="Liu J.K."/>
            <person name="Al-Bassam M.M."/>
            <person name="Zengler K."/>
        </authorList>
    </citation>
    <scope>NUCLEOTIDE SEQUENCE</scope>
</reference>
<comment type="caution">
    <text evidence="2">The sequence shown here is derived from an EMBL/GenBank/DDBJ whole genome shotgun (WGS) entry which is preliminary data.</text>
</comment>
<name>A0A0W8F129_9ZZZZ</name>
<organism evidence="2">
    <name type="scientific">hydrocarbon metagenome</name>
    <dbReference type="NCBI Taxonomy" id="938273"/>
    <lineage>
        <taxon>unclassified sequences</taxon>
        <taxon>metagenomes</taxon>
        <taxon>ecological metagenomes</taxon>
    </lineage>
</organism>